<evidence type="ECO:0008006" key="3">
    <source>
        <dbReference type="Google" id="ProtNLM"/>
    </source>
</evidence>
<dbReference type="EMBL" id="VFRQ01000008">
    <property type="protein sequence ID" value="TPE43091.1"/>
    <property type="molecule type" value="Genomic_DNA"/>
</dbReference>
<dbReference type="Proteomes" id="UP000316727">
    <property type="component" value="Unassembled WGS sequence"/>
</dbReference>
<gene>
    <name evidence="1" type="ORF">FJM65_15745</name>
</gene>
<proteinExistence type="predicted"/>
<keyword evidence="2" id="KW-1185">Reference proteome</keyword>
<name>A0A501W722_9BACT</name>
<sequence length="142" mass="16804">MTKVQTEEKVILVKDDELCTMKINVTRSLFSFYCKKHLESEQIRQNFMLMLNLVHTYKIKYVMGQARALHHLNAQDNHWLCTNIIPKVEASTVLKWARIEHPNSMLEFNSNQIKQKLNKTGKVQFQSFMDEESALLWLFDEV</sequence>
<evidence type="ECO:0000313" key="2">
    <source>
        <dbReference type="Proteomes" id="UP000316727"/>
    </source>
</evidence>
<accession>A0A501W722</accession>
<dbReference type="OrthoDB" id="853121at2"/>
<organism evidence="1 2">
    <name type="scientific">Pontibacter mangrovi</name>
    <dbReference type="NCBI Taxonomy" id="2589816"/>
    <lineage>
        <taxon>Bacteria</taxon>
        <taxon>Pseudomonadati</taxon>
        <taxon>Bacteroidota</taxon>
        <taxon>Cytophagia</taxon>
        <taxon>Cytophagales</taxon>
        <taxon>Hymenobacteraceae</taxon>
        <taxon>Pontibacter</taxon>
    </lineage>
</organism>
<protein>
    <recommendedName>
        <fullName evidence="3">STAS/SEC14 domain-containing protein</fullName>
    </recommendedName>
</protein>
<evidence type="ECO:0000313" key="1">
    <source>
        <dbReference type="EMBL" id="TPE43091.1"/>
    </source>
</evidence>
<dbReference type="AlphaFoldDB" id="A0A501W722"/>
<comment type="caution">
    <text evidence="1">The sequence shown here is derived from an EMBL/GenBank/DDBJ whole genome shotgun (WGS) entry which is preliminary data.</text>
</comment>
<reference evidence="1 2" key="1">
    <citation type="submission" date="2019-06" db="EMBL/GenBank/DDBJ databases">
        <title>A novel bacterium of genus Pontibacter, isolated from marine sediment.</title>
        <authorList>
            <person name="Huang H."/>
            <person name="Mo K."/>
            <person name="Hu Y."/>
        </authorList>
    </citation>
    <scope>NUCLEOTIDE SEQUENCE [LARGE SCALE GENOMIC DNA]</scope>
    <source>
        <strain evidence="1 2">HB172049</strain>
    </source>
</reference>
<dbReference type="RefSeq" id="WP_140622504.1">
    <property type="nucleotide sequence ID" value="NZ_VFRQ01000008.1"/>
</dbReference>